<sequence>METLHNLFKSEDLLSNMTRLSFVDHCLLNLLWSCSSDALKDFFSKIISFSMDVLKSRFTKNSETAFDTQLTKKIGYYKMLEVLYLRLSKDEIYSKESRINHAFEGTVNVDEKLLTKTLLKSCYDAYTENMSGETQLLEKRRPYHCAAYNCAIAIGSCTFTESKFYHGFLFTEKKEKSFGKFKKVNFFSLIYTLQGRGLASDVSGRSASGAPPLRPCIYPEDKVSVRADNCVSEGGYRRSAPTCEADMVRKRQQDAKAGAVTLNQDGADSVERAERADAANASYAKRLEVAAKLEKYAWVDGAG</sequence>
<protein>
    <recommendedName>
        <fullName evidence="1">DNA-dependent protein kinase catalytic subunit CC3 domain-containing protein</fullName>
    </recommendedName>
</protein>
<dbReference type="Pfam" id="PF08163">
    <property type="entry name" value="DNAPKcs_CC3"/>
    <property type="match status" value="1"/>
</dbReference>
<dbReference type="InterPro" id="IPR012582">
    <property type="entry name" value="DNAPKcs_CC3"/>
</dbReference>
<keyword evidence="3" id="KW-1185">Reference proteome</keyword>
<evidence type="ECO:0000313" key="3">
    <source>
        <dbReference type="Proteomes" id="UP001176940"/>
    </source>
</evidence>
<dbReference type="Proteomes" id="UP001176940">
    <property type="component" value="Unassembled WGS sequence"/>
</dbReference>
<evidence type="ECO:0000259" key="1">
    <source>
        <dbReference type="SMART" id="SM01344"/>
    </source>
</evidence>
<name>A0ABN9LY85_9NEOB</name>
<accession>A0ABN9LY85</accession>
<comment type="caution">
    <text evidence="2">The sequence shown here is derived from an EMBL/GenBank/DDBJ whole genome shotgun (WGS) entry which is preliminary data.</text>
</comment>
<feature type="domain" description="DNA-dependent protein kinase catalytic subunit CC3" evidence="1">
    <location>
        <begin position="16"/>
        <end position="302"/>
    </location>
</feature>
<proteinExistence type="predicted"/>
<feature type="non-terminal residue" evidence="2">
    <location>
        <position position="303"/>
    </location>
</feature>
<dbReference type="EMBL" id="CAUEEQ010032417">
    <property type="protein sequence ID" value="CAJ0950890.1"/>
    <property type="molecule type" value="Genomic_DNA"/>
</dbReference>
<dbReference type="SMART" id="SM01344">
    <property type="entry name" value="NUC194"/>
    <property type="match status" value="1"/>
</dbReference>
<evidence type="ECO:0000313" key="2">
    <source>
        <dbReference type="EMBL" id="CAJ0950890.1"/>
    </source>
</evidence>
<organism evidence="2 3">
    <name type="scientific">Ranitomeya imitator</name>
    <name type="common">mimic poison frog</name>
    <dbReference type="NCBI Taxonomy" id="111125"/>
    <lineage>
        <taxon>Eukaryota</taxon>
        <taxon>Metazoa</taxon>
        <taxon>Chordata</taxon>
        <taxon>Craniata</taxon>
        <taxon>Vertebrata</taxon>
        <taxon>Euteleostomi</taxon>
        <taxon>Amphibia</taxon>
        <taxon>Batrachia</taxon>
        <taxon>Anura</taxon>
        <taxon>Neobatrachia</taxon>
        <taxon>Hyloidea</taxon>
        <taxon>Dendrobatidae</taxon>
        <taxon>Dendrobatinae</taxon>
        <taxon>Ranitomeya</taxon>
    </lineage>
</organism>
<reference evidence="2" key="1">
    <citation type="submission" date="2023-07" db="EMBL/GenBank/DDBJ databases">
        <authorList>
            <person name="Stuckert A."/>
        </authorList>
    </citation>
    <scope>NUCLEOTIDE SEQUENCE</scope>
</reference>
<gene>
    <name evidence="2" type="ORF">RIMI_LOCUS13214911</name>
</gene>